<dbReference type="InterPro" id="IPR015421">
    <property type="entry name" value="PyrdxlP-dep_Trfase_major"/>
</dbReference>
<dbReference type="InterPro" id="IPR004839">
    <property type="entry name" value="Aminotransferase_I/II_large"/>
</dbReference>
<keyword evidence="3 6" id="KW-0032">Aminotransferase</keyword>
<evidence type="ECO:0000256" key="6">
    <source>
        <dbReference type="RuleBase" id="RU000481"/>
    </source>
</evidence>
<feature type="region of interest" description="Disordered" evidence="7">
    <location>
        <begin position="420"/>
        <end position="458"/>
    </location>
</feature>
<feature type="compositionally biased region" description="Low complexity" evidence="7">
    <location>
        <begin position="440"/>
        <end position="449"/>
    </location>
</feature>
<keyword evidence="4 6" id="KW-0808">Transferase</keyword>
<evidence type="ECO:0000256" key="7">
    <source>
        <dbReference type="SAM" id="MobiDB-lite"/>
    </source>
</evidence>
<sequence>MTTHIRGTGEPGLMSVAATIPSSCLHDIFRAADRKERLGGEVVKLHVGEPYFGPPEEVAEALAAAVRQGRTAYSEVEGLLELREAVVEKLATANGVDSDPSRVVITPGSCQGLSALLHTLAEPGAEILLPELHWPVHLQQALLAGFRPVFYPLDAGFRPDPEGIRAKAGPRTRVLLVNSPANPTGAVLDAGQLTELLELAREHGWGIISDEAYEHYVYDGGHVSFASLERDVPVAERIVHSTFSFSKSLAMTGYRLGYVAAADDRTAHALRVVQEASIIGPSTPVQYAGIAALRLAGATDAHRELVRRNRDTALAPLVAAGLLSELPAGGWYAMADISRTGLDAEEFTARLLASRSVAVVAGTGFATQPRLDEAGRIRSTAFAPWSRHLVRIAFCVAPEALRTGVRRLVEFVESGEYGKPEEYGEAAGDGGFSGAGAGAPSGAERSAGARAGGGRAVG</sequence>
<dbReference type="Proteomes" id="UP001431313">
    <property type="component" value="Unassembled WGS sequence"/>
</dbReference>
<reference evidence="9" key="1">
    <citation type="submission" date="2022-08" db="EMBL/GenBank/DDBJ databases">
        <authorList>
            <person name="Somphong A."/>
            <person name="Phongsopitanun W."/>
        </authorList>
    </citation>
    <scope>NUCLEOTIDE SEQUENCE</scope>
    <source>
        <strain evidence="9">LP05-1</strain>
    </source>
</reference>
<feature type="domain" description="Aminotransferase class I/classII large" evidence="8">
    <location>
        <begin position="41"/>
        <end position="377"/>
    </location>
</feature>
<dbReference type="GO" id="GO:0008483">
    <property type="term" value="F:transaminase activity"/>
    <property type="evidence" value="ECO:0007669"/>
    <property type="project" value="UniProtKB-KW"/>
</dbReference>
<gene>
    <name evidence="9" type="ORF">NX801_26115</name>
</gene>
<comment type="similarity">
    <text evidence="2 6">Belongs to the class-I pyridoxal-phosphate-dependent aminotransferase family.</text>
</comment>
<evidence type="ECO:0000259" key="8">
    <source>
        <dbReference type="Pfam" id="PF00155"/>
    </source>
</evidence>
<dbReference type="InterPro" id="IPR050596">
    <property type="entry name" value="AspAT/PAT-like"/>
</dbReference>
<keyword evidence="5" id="KW-0663">Pyridoxal phosphate</keyword>
<dbReference type="SUPFAM" id="SSF53383">
    <property type="entry name" value="PLP-dependent transferases"/>
    <property type="match status" value="1"/>
</dbReference>
<evidence type="ECO:0000313" key="10">
    <source>
        <dbReference type="Proteomes" id="UP001431313"/>
    </source>
</evidence>
<evidence type="ECO:0000256" key="2">
    <source>
        <dbReference type="ARBA" id="ARBA00007441"/>
    </source>
</evidence>
<name>A0ABT2CNP1_9ACTN</name>
<dbReference type="EC" id="2.6.1.-" evidence="6"/>
<dbReference type="InterPro" id="IPR004838">
    <property type="entry name" value="NHTrfase_class1_PyrdxlP-BS"/>
</dbReference>
<comment type="caution">
    <text evidence="9">The sequence shown here is derived from an EMBL/GenBank/DDBJ whole genome shotgun (WGS) entry which is preliminary data.</text>
</comment>
<evidence type="ECO:0000256" key="3">
    <source>
        <dbReference type="ARBA" id="ARBA00022576"/>
    </source>
</evidence>
<accession>A0ABT2CNP1</accession>
<dbReference type="Gene3D" id="3.40.640.10">
    <property type="entry name" value="Type I PLP-dependent aspartate aminotransferase-like (Major domain)"/>
    <property type="match status" value="1"/>
</dbReference>
<dbReference type="RefSeq" id="WP_258790369.1">
    <property type="nucleotide sequence ID" value="NZ_JANUGQ010000030.1"/>
</dbReference>
<proteinExistence type="inferred from homology"/>
<dbReference type="CDD" id="cd00609">
    <property type="entry name" value="AAT_like"/>
    <property type="match status" value="1"/>
</dbReference>
<dbReference type="PROSITE" id="PS00105">
    <property type="entry name" value="AA_TRANSFER_CLASS_1"/>
    <property type="match status" value="1"/>
</dbReference>
<protein>
    <recommendedName>
        <fullName evidence="6">Aminotransferase</fullName>
        <ecNumber evidence="6">2.6.1.-</ecNumber>
    </recommendedName>
</protein>
<evidence type="ECO:0000256" key="5">
    <source>
        <dbReference type="ARBA" id="ARBA00022898"/>
    </source>
</evidence>
<evidence type="ECO:0000256" key="4">
    <source>
        <dbReference type="ARBA" id="ARBA00022679"/>
    </source>
</evidence>
<dbReference type="PANTHER" id="PTHR46383">
    <property type="entry name" value="ASPARTATE AMINOTRANSFERASE"/>
    <property type="match status" value="1"/>
</dbReference>
<feature type="compositionally biased region" description="Gly residues" evidence="7">
    <location>
        <begin position="427"/>
        <end position="439"/>
    </location>
</feature>
<dbReference type="EMBL" id="JANUGQ010000030">
    <property type="protein sequence ID" value="MCS0639056.1"/>
    <property type="molecule type" value="Genomic_DNA"/>
</dbReference>
<evidence type="ECO:0000256" key="1">
    <source>
        <dbReference type="ARBA" id="ARBA00001933"/>
    </source>
</evidence>
<evidence type="ECO:0000313" key="9">
    <source>
        <dbReference type="EMBL" id="MCS0639056.1"/>
    </source>
</evidence>
<keyword evidence="10" id="KW-1185">Reference proteome</keyword>
<dbReference type="Pfam" id="PF00155">
    <property type="entry name" value="Aminotran_1_2"/>
    <property type="match status" value="1"/>
</dbReference>
<comment type="cofactor">
    <cofactor evidence="1 6">
        <name>pyridoxal 5'-phosphate</name>
        <dbReference type="ChEBI" id="CHEBI:597326"/>
    </cofactor>
</comment>
<organism evidence="9 10">
    <name type="scientific">Streptomyces pyxinae</name>
    <dbReference type="NCBI Taxonomy" id="2970734"/>
    <lineage>
        <taxon>Bacteria</taxon>
        <taxon>Bacillati</taxon>
        <taxon>Actinomycetota</taxon>
        <taxon>Actinomycetes</taxon>
        <taxon>Kitasatosporales</taxon>
        <taxon>Streptomycetaceae</taxon>
        <taxon>Streptomyces</taxon>
    </lineage>
</organism>
<dbReference type="InterPro" id="IPR015424">
    <property type="entry name" value="PyrdxlP-dep_Trfase"/>
</dbReference>